<gene>
    <name evidence="1" type="ORF">RLOC_00005430</name>
</gene>
<accession>A0A218V6G1</accession>
<organism evidence="1 2">
    <name type="scientific">Lonchura striata</name>
    <name type="common">white-rumped munia</name>
    <dbReference type="NCBI Taxonomy" id="40157"/>
    <lineage>
        <taxon>Eukaryota</taxon>
        <taxon>Metazoa</taxon>
        <taxon>Chordata</taxon>
        <taxon>Craniata</taxon>
        <taxon>Vertebrata</taxon>
        <taxon>Euteleostomi</taxon>
        <taxon>Archelosauria</taxon>
        <taxon>Archosauria</taxon>
        <taxon>Dinosauria</taxon>
        <taxon>Saurischia</taxon>
        <taxon>Theropoda</taxon>
        <taxon>Coelurosauria</taxon>
        <taxon>Aves</taxon>
        <taxon>Neognathae</taxon>
        <taxon>Neoaves</taxon>
        <taxon>Telluraves</taxon>
        <taxon>Australaves</taxon>
        <taxon>Passeriformes</taxon>
        <taxon>Passeroidea</taxon>
        <taxon>Estrildidae</taxon>
        <taxon>Estrildinae</taxon>
        <taxon>Lonchura</taxon>
    </lineage>
</organism>
<protein>
    <submittedName>
        <fullName evidence="1">Uncharacterized protein</fullName>
    </submittedName>
</protein>
<reference evidence="1 2" key="1">
    <citation type="submission" date="2017-05" db="EMBL/GenBank/DDBJ databases">
        <title>Genome of assembly of the Bengalese finch, Lonchura striata domestica.</title>
        <authorList>
            <person name="Colquitt B.M."/>
            <person name="Brainard M.S."/>
        </authorList>
    </citation>
    <scope>NUCLEOTIDE SEQUENCE [LARGE SCALE GENOMIC DNA]</scope>
    <source>
        <strain evidence="1">White83orange57</strain>
    </source>
</reference>
<name>A0A218V6G1_9PASE</name>
<keyword evidence="2" id="KW-1185">Reference proteome</keyword>
<sequence length="41" mass="4508">MTFSLIAVRRPGVRCTGGKRAPTCRISKTKTSKTHSFSQVL</sequence>
<evidence type="ECO:0000313" key="2">
    <source>
        <dbReference type="Proteomes" id="UP000197619"/>
    </source>
</evidence>
<evidence type="ECO:0000313" key="1">
    <source>
        <dbReference type="EMBL" id="OWK61261.1"/>
    </source>
</evidence>
<dbReference type="EMBL" id="MUZQ01000044">
    <property type="protein sequence ID" value="OWK61261.1"/>
    <property type="molecule type" value="Genomic_DNA"/>
</dbReference>
<dbReference type="Proteomes" id="UP000197619">
    <property type="component" value="Unassembled WGS sequence"/>
</dbReference>
<dbReference type="AlphaFoldDB" id="A0A218V6G1"/>
<proteinExistence type="predicted"/>
<comment type="caution">
    <text evidence="1">The sequence shown here is derived from an EMBL/GenBank/DDBJ whole genome shotgun (WGS) entry which is preliminary data.</text>
</comment>